<dbReference type="STRING" id="3476.A0A2P5AE66"/>
<name>A0A2P5AE66_PARAD</name>
<evidence type="ECO:0000313" key="2">
    <source>
        <dbReference type="Proteomes" id="UP000237105"/>
    </source>
</evidence>
<dbReference type="GO" id="GO:0004527">
    <property type="term" value="F:exonuclease activity"/>
    <property type="evidence" value="ECO:0007669"/>
    <property type="project" value="UniProtKB-KW"/>
</dbReference>
<keyword evidence="1" id="KW-0540">Nuclease</keyword>
<dbReference type="PANTHER" id="PTHR33710">
    <property type="entry name" value="BNAC02G09200D PROTEIN"/>
    <property type="match status" value="1"/>
</dbReference>
<dbReference type="EMBL" id="JXTB01000640">
    <property type="protein sequence ID" value="PON34835.1"/>
    <property type="molecule type" value="Genomic_DNA"/>
</dbReference>
<keyword evidence="2" id="KW-1185">Reference proteome</keyword>
<gene>
    <name evidence="1" type="ORF">PanWU01x14_341020</name>
</gene>
<accession>A0A2P5AE66</accession>
<comment type="caution">
    <text evidence="1">The sequence shown here is derived from an EMBL/GenBank/DDBJ whole genome shotgun (WGS) entry which is preliminary data.</text>
</comment>
<dbReference type="SUPFAM" id="SSF56219">
    <property type="entry name" value="DNase I-like"/>
    <property type="match status" value="1"/>
</dbReference>
<dbReference type="Proteomes" id="UP000237105">
    <property type="component" value="Unassembled WGS sequence"/>
</dbReference>
<proteinExistence type="predicted"/>
<keyword evidence="1" id="KW-0255">Endonuclease</keyword>
<reference evidence="2" key="1">
    <citation type="submission" date="2016-06" db="EMBL/GenBank/DDBJ databases">
        <title>Parallel loss of symbiosis genes in relatives of nitrogen-fixing non-legume Parasponia.</title>
        <authorList>
            <person name="Van Velzen R."/>
            <person name="Holmer R."/>
            <person name="Bu F."/>
            <person name="Rutten L."/>
            <person name="Van Zeijl A."/>
            <person name="Liu W."/>
            <person name="Santuari L."/>
            <person name="Cao Q."/>
            <person name="Sharma T."/>
            <person name="Shen D."/>
            <person name="Roswanjaya Y."/>
            <person name="Wardhani T."/>
            <person name="Kalhor M.S."/>
            <person name="Jansen J."/>
            <person name="Van den Hoogen J."/>
            <person name="Gungor B."/>
            <person name="Hartog M."/>
            <person name="Hontelez J."/>
            <person name="Verver J."/>
            <person name="Yang W.-C."/>
            <person name="Schijlen E."/>
            <person name="Repin R."/>
            <person name="Schilthuizen M."/>
            <person name="Schranz E."/>
            <person name="Heidstra R."/>
            <person name="Miyata K."/>
            <person name="Fedorova E."/>
            <person name="Kohlen W."/>
            <person name="Bisseling T."/>
            <person name="Smit S."/>
            <person name="Geurts R."/>
        </authorList>
    </citation>
    <scope>NUCLEOTIDE SEQUENCE [LARGE SCALE GENOMIC DNA]</scope>
    <source>
        <strain evidence="2">cv. WU1-14</strain>
    </source>
</reference>
<protein>
    <submittedName>
        <fullName evidence="1">Endonuclease/exonuclease/phosphatase</fullName>
    </submittedName>
</protein>
<evidence type="ECO:0000313" key="1">
    <source>
        <dbReference type="EMBL" id="PON34835.1"/>
    </source>
</evidence>
<dbReference type="GO" id="GO:0004519">
    <property type="term" value="F:endonuclease activity"/>
    <property type="evidence" value="ECO:0007669"/>
    <property type="project" value="UniProtKB-KW"/>
</dbReference>
<dbReference type="InterPro" id="IPR036691">
    <property type="entry name" value="Endo/exonu/phosph_ase_sf"/>
</dbReference>
<keyword evidence="1" id="KW-0269">Exonuclease</keyword>
<dbReference type="AlphaFoldDB" id="A0A2P5AE66"/>
<dbReference type="PANTHER" id="PTHR33710:SF71">
    <property type="entry name" value="ENDONUCLEASE_EXONUCLEASE_PHOSPHATASE DOMAIN-CONTAINING PROTEIN"/>
    <property type="match status" value="1"/>
</dbReference>
<organism evidence="1 2">
    <name type="scientific">Parasponia andersonii</name>
    <name type="common">Sponia andersonii</name>
    <dbReference type="NCBI Taxonomy" id="3476"/>
    <lineage>
        <taxon>Eukaryota</taxon>
        <taxon>Viridiplantae</taxon>
        <taxon>Streptophyta</taxon>
        <taxon>Embryophyta</taxon>
        <taxon>Tracheophyta</taxon>
        <taxon>Spermatophyta</taxon>
        <taxon>Magnoliopsida</taxon>
        <taxon>eudicotyledons</taxon>
        <taxon>Gunneridae</taxon>
        <taxon>Pentapetalae</taxon>
        <taxon>rosids</taxon>
        <taxon>fabids</taxon>
        <taxon>Rosales</taxon>
        <taxon>Cannabaceae</taxon>
        <taxon>Parasponia</taxon>
    </lineage>
</organism>
<keyword evidence="1" id="KW-0378">Hydrolase</keyword>
<dbReference type="OrthoDB" id="1113909at2759"/>
<sequence>MELDEISKLCAGLILDEDDGPLVQVERSLYEHSKERMDNCLIGKVLGNRIANGEGLRKVMKNVWRVPNSFQVEPMNSTNLFVTWNNKRGSNANIQECLDRFVGNDSWHNLFPHHVVKYLDFSRSDHRPIILCLEFKLPCRGIEPFHFEPFWMHEVDYTDLIYDFWASSGSEETGMNFGAIRTRLSDCGNLLSS</sequence>